<accession>A0ABP5U4U0</accession>
<evidence type="ECO:0000256" key="2">
    <source>
        <dbReference type="ARBA" id="ARBA00023136"/>
    </source>
</evidence>
<gene>
    <name evidence="5" type="ORF">GCM10009855_02900</name>
</gene>
<dbReference type="PANTHER" id="PTHR37042">
    <property type="entry name" value="OUTER MEMBRANE PROTEIN RV1973"/>
    <property type="match status" value="1"/>
</dbReference>
<comment type="caution">
    <text evidence="5">The sequence shown here is derived from an EMBL/GenBank/DDBJ whole genome shotgun (WGS) entry which is preliminary data.</text>
</comment>
<keyword evidence="4" id="KW-1133">Transmembrane helix</keyword>
<reference evidence="6" key="1">
    <citation type="journal article" date="2019" name="Int. J. Syst. Evol. Microbiol.">
        <title>The Global Catalogue of Microorganisms (GCM) 10K type strain sequencing project: providing services to taxonomists for standard genome sequencing and annotation.</title>
        <authorList>
            <consortium name="The Broad Institute Genomics Platform"/>
            <consortium name="The Broad Institute Genome Sequencing Center for Infectious Disease"/>
            <person name="Wu L."/>
            <person name="Ma J."/>
        </authorList>
    </citation>
    <scope>NUCLEOTIDE SEQUENCE [LARGE SCALE GENOMIC DNA]</scope>
    <source>
        <strain evidence="6">JCM 16227</strain>
    </source>
</reference>
<evidence type="ECO:0000256" key="1">
    <source>
        <dbReference type="ARBA" id="ARBA00004370"/>
    </source>
</evidence>
<keyword evidence="6" id="KW-1185">Reference proteome</keyword>
<feature type="region of interest" description="Disordered" evidence="3">
    <location>
        <begin position="267"/>
        <end position="296"/>
    </location>
</feature>
<feature type="compositionally biased region" description="Polar residues" evidence="3">
    <location>
        <begin position="269"/>
        <end position="296"/>
    </location>
</feature>
<feature type="transmembrane region" description="Helical" evidence="4">
    <location>
        <begin position="100"/>
        <end position="121"/>
    </location>
</feature>
<name>A0ABP5U4U0_9ACTN</name>
<feature type="region of interest" description="Disordered" evidence="3">
    <location>
        <begin position="1"/>
        <end position="69"/>
    </location>
</feature>
<dbReference type="Proteomes" id="UP001501170">
    <property type="component" value="Unassembled WGS sequence"/>
</dbReference>
<comment type="subcellular location">
    <subcellularLocation>
        <location evidence="1">Membrane</location>
    </subcellularLocation>
</comment>
<keyword evidence="2 4" id="KW-0472">Membrane</keyword>
<feature type="compositionally biased region" description="Low complexity" evidence="3">
    <location>
        <begin position="16"/>
        <end position="28"/>
    </location>
</feature>
<evidence type="ECO:0008006" key="7">
    <source>
        <dbReference type="Google" id="ProtNLM"/>
    </source>
</evidence>
<organism evidence="5 6">
    <name type="scientific">Gordonia cholesterolivorans</name>
    <dbReference type="NCBI Taxonomy" id="559625"/>
    <lineage>
        <taxon>Bacteria</taxon>
        <taxon>Bacillati</taxon>
        <taxon>Actinomycetota</taxon>
        <taxon>Actinomycetes</taxon>
        <taxon>Mycobacteriales</taxon>
        <taxon>Gordoniaceae</taxon>
        <taxon>Gordonia</taxon>
    </lineage>
</organism>
<evidence type="ECO:0000256" key="3">
    <source>
        <dbReference type="SAM" id="MobiDB-lite"/>
    </source>
</evidence>
<sequence>MTHEDTSQPQDEPVDAATSAEPPVASESAEADTVEVKSAEAETAEVETAEADVDDAAADDAAEDDAAAPKRSLRFWSRWSSGTEEADTDDASARSPIASLALAAAVAALIAAVVCLGYFGYTGIRAYTVDSEADQLRNESVDAAEQAVLNITAVDPKDTAGWKKRLESSLTGDALKQVNTGVVADVEQRVAASGGQVGKLESRITRSATTELSTDDDTATVLVFANVASTIPNQPVAQQQMGFLLTMVDVDGVRKATKVVALNPIDYTDTGSGVSTAPGQGTADQSQDSQPQEGGN</sequence>
<evidence type="ECO:0000256" key="4">
    <source>
        <dbReference type="SAM" id="Phobius"/>
    </source>
</evidence>
<evidence type="ECO:0000313" key="6">
    <source>
        <dbReference type="Proteomes" id="UP001501170"/>
    </source>
</evidence>
<dbReference type="EMBL" id="BAAARB010000001">
    <property type="protein sequence ID" value="GAA2366993.1"/>
    <property type="molecule type" value="Genomic_DNA"/>
</dbReference>
<dbReference type="PANTHER" id="PTHR37042:SF4">
    <property type="entry name" value="OUTER MEMBRANE PROTEIN RV1973"/>
    <property type="match status" value="1"/>
</dbReference>
<dbReference type="RefSeq" id="WP_062367415.1">
    <property type="nucleotide sequence ID" value="NZ_BAAARB010000001.1"/>
</dbReference>
<evidence type="ECO:0000313" key="5">
    <source>
        <dbReference type="EMBL" id="GAA2366993.1"/>
    </source>
</evidence>
<proteinExistence type="predicted"/>
<keyword evidence="4" id="KW-0812">Transmembrane</keyword>
<protein>
    <recommendedName>
        <fullName evidence="7">Mce-associated membrane protein</fullName>
    </recommendedName>
</protein>
<feature type="compositionally biased region" description="Acidic residues" evidence="3">
    <location>
        <begin position="42"/>
        <end position="66"/>
    </location>
</feature>